<proteinExistence type="inferred from homology"/>
<dbReference type="EMBL" id="CM001440">
    <property type="protein sequence ID" value="EHR61327.1"/>
    <property type="molecule type" value="Genomic_DNA"/>
</dbReference>
<protein>
    <submittedName>
        <fullName evidence="7">NADH:ubiquinone oxidoreductase subunit 1 (Chain H)</fullName>
    </submittedName>
</protein>
<gene>
    <name evidence="7" type="ORF">SaccyDRAFT_2454</name>
</gene>
<keyword evidence="3 6" id="KW-1133">Transmembrane helix</keyword>
<evidence type="ECO:0000313" key="7">
    <source>
        <dbReference type="EMBL" id="EHR61327.1"/>
    </source>
</evidence>
<keyword evidence="5" id="KW-0520">NAD</keyword>
<dbReference type="GO" id="GO:0005886">
    <property type="term" value="C:plasma membrane"/>
    <property type="evidence" value="ECO:0007669"/>
    <property type="project" value="UniProtKB-SubCell"/>
</dbReference>
<evidence type="ECO:0000256" key="2">
    <source>
        <dbReference type="ARBA" id="ARBA00022692"/>
    </source>
</evidence>
<keyword evidence="8" id="KW-1185">Reference proteome</keyword>
<dbReference type="RefSeq" id="WP_005456440.1">
    <property type="nucleotide sequence ID" value="NZ_CM001440.1"/>
</dbReference>
<keyword evidence="2 5" id="KW-0812">Transmembrane</keyword>
<comment type="similarity">
    <text evidence="5">Belongs to the complex I subunit 1 family.</text>
</comment>
<dbReference type="HOGENOM" id="CLU_015134_0_1_11"/>
<dbReference type="GO" id="GO:0009060">
    <property type="term" value="P:aerobic respiration"/>
    <property type="evidence" value="ECO:0007669"/>
    <property type="project" value="TreeGrafter"/>
</dbReference>
<feature type="transmembrane region" description="Helical" evidence="6">
    <location>
        <begin position="288"/>
        <end position="311"/>
    </location>
</feature>
<feature type="transmembrane region" description="Helical" evidence="6">
    <location>
        <begin position="231"/>
        <end position="251"/>
    </location>
</feature>
<reference evidence="7 8" key="1">
    <citation type="submission" date="2011-11" db="EMBL/GenBank/DDBJ databases">
        <title>The Noncontiguous Finished sequence of Saccharomonospora cyanea NA-134.</title>
        <authorList>
            <consortium name="US DOE Joint Genome Institute"/>
            <person name="Lucas S."/>
            <person name="Han J."/>
            <person name="Lapidus A."/>
            <person name="Cheng J.-F."/>
            <person name="Goodwin L."/>
            <person name="Pitluck S."/>
            <person name="Peters L."/>
            <person name="Ovchinnikova G."/>
            <person name="Lu M."/>
            <person name="Detter J.C."/>
            <person name="Han C."/>
            <person name="Tapia R."/>
            <person name="Land M."/>
            <person name="Hauser L."/>
            <person name="Kyrpides N."/>
            <person name="Ivanova N."/>
            <person name="Pagani I."/>
            <person name="Brambilla E.-M."/>
            <person name="Klenk H.-P."/>
            <person name="Woyke T."/>
        </authorList>
    </citation>
    <scope>NUCLEOTIDE SEQUENCE [LARGE SCALE GENOMIC DNA]</scope>
    <source>
        <strain evidence="7 8">NA-134</strain>
    </source>
</reference>
<sequence length="314" mass="33133">MVEAIGWPGAFLLPVVLGVLALAAAAFDAHLAARAAGTSDTTRFSATVTSPLRETAGLLVQQRRRTLAADTLLWRGAGVTLVAAALLASLVTPLGNWAVGDSAVGIVWFNAMEVVAWAAVWLAGWGGNSAYGLIGGYRFLAQGLAYELPHMFVLTTAAIGAGSLRVSDIVTAQQNLWFAVWMPVAFVVFLISVLMMAFFPPFDAPLGRDIAGGAAVEMSGADRLVFGAGRWLLLVSGAAMSVPLFLGGGLGPVLPGWLWSLVKTVAVLAVLVWVSRRLPTIRMERFEELSWIVLIPLTLLQALVVAVVVLARTS</sequence>
<dbReference type="GO" id="GO:0003954">
    <property type="term" value="F:NADH dehydrogenase activity"/>
    <property type="evidence" value="ECO:0007669"/>
    <property type="project" value="TreeGrafter"/>
</dbReference>
<dbReference type="AlphaFoldDB" id="H5XDK6"/>
<feature type="transmembrane region" description="Helical" evidence="6">
    <location>
        <begin position="257"/>
        <end position="276"/>
    </location>
</feature>
<evidence type="ECO:0000256" key="5">
    <source>
        <dbReference type="RuleBase" id="RU000471"/>
    </source>
</evidence>
<evidence type="ECO:0000256" key="6">
    <source>
        <dbReference type="SAM" id="Phobius"/>
    </source>
</evidence>
<evidence type="ECO:0000256" key="1">
    <source>
        <dbReference type="ARBA" id="ARBA00004141"/>
    </source>
</evidence>
<keyword evidence="7" id="KW-0830">Ubiquinone</keyword>
<dbReference type="Proteomes" id="UP000002791">
    <property type="component" value="Chromosome"/>
</dbReference>
<evidence type="ECO:0000313" key="8">
    <source>
        <dbReference type="Proteomes" id="UP000002791"/>
    </source>
</evidence>
<dbReference type="STRING" id="882082.SaccyDRAFT_2454"/>
<feature type="transmembrane region" description="Helical" evidence="6">
    <location>
        <begin position="6"/>
        <end position="27"/>
    </location>
</feature>
<evidence type="ECO:0000256" key="4">
    <source>
        <dbReference type="ARBA" id="ARBA00023136"/>
    </source>
</evidence>
<feature type="transmembrane region" description="Helical" evidence="6">
    <location>
        <begin position="72"/>
        <end position="91"/>
    </location>
</feature>
<evidence type="ECO:0000256" key="3">
    <source>
        <dbReference type="ARBA" id="ARBA00022989"/>
    </source>
</evidence>
<comment type="subcellular location">
    <subcellularLocation>
        <location evidence="5">Cell membrane</location>
        <topology evidence="5">Multi-pass membrane protein</topology>
    </subcellularLocation>
    <subcellularLocation>
        <location evidence="1">Membrane</location>
        <topology evidence="1">Multi-pass membrane protein</topology>
    </subcellularLocation>
</comment>
<name>H5XDK6_9PSEU</name>
<dbReference type="eggNOG" id="COG1005">
    <property type="taxonomic scope" value="Bacteria"/>
</dbReference>
<accession>H5XDK6</accession>
<dbReference type="PANTHER" id="PTHR11432">
    <property type="entry name" value="NADH DEHYDROGENASE SUBUNIT 1"/>
    <property type="match status" value="1"/>
</dbReference>
<dbReference type="OrthoDB" id="5185879at2"/>
<dbReference type="Pfam" id="PF00146">
    <property type="entry name" value="NADHdh"/>
    <property type="match status" value="1"/>
</dbReference>
<dbReference type="InterPro" id="IPR001694">
    <property type="entry name" value="NADH_UbQ_OxRdtase_su1/FPO"/>
</dbReference>
<organism evidence="7 8">
    <name type="scientific">Saccharomonospora cyanea NA-134</name>
    <dbReference type="NCBI Taxonomy" id="882082"/>
    <lineage>
        <taxon>Bacteria</taxon>
        <taxon>Bacillati</taxon>
        <taxon>Actinomycetota</taxon>
        <taxon>Actinomycetes</taxon>
        <taxon>Pseudonocardiales</taxon>
        <taxon>Pseudonocardiaceae</taxon>
        <taxon>Saccharomonospora</taxon>
    </lineage>
</organism>
<keyword evidence="4 6" id="KW-0472">Membrane</keyword>
<feature type="transmembrane region" description="Helical" evidence="6">
    <location>
        <begin position="176"/>
        <end position="199"/>
    </location>
</feature>
<dbReference type="PANTHER" id="PTHR11432:SF20">
    <property type="entry name" value="NADH-UBIQUINONE OXIDOREDUCTASE CHAIN 1"/>
    <property type="match status" value="1"/>
</dbReference>